<dbReference type="SUPFAM" id="SSF49899">
    <property type="entry name" value="Concanavalin A-like lectins/glucanases"/>
    <property type="match status" value="1"/>
</dbReference>
<name>A0A9W9YKH0_9CNID</name>
<evidence type="ECO:0000313" key="1">
    <source>
        <dbReference type="EMBL" id="KAJ7349506.1"/>
    </source>
</evidence>
<evidence type="ECO:0000313" key="2">
    <source>
        <dbReference type="Proteomes" id="UP001163046"/>
    </source>
</evidence>
<dbReference type="Pfam" id="PF13385">
    <property type="entry name" value="Laminin_G_3"/>
    <property type="match status" value="1"/>
</dbReference>
<accession>A0A9W9YKH0</accession>
<sequence length="209" mass="23951">FLFHWTLNGPDPLVSLYKGASYKTTDGRTVLYLEGNQRSYAETPAIPIQKISFSLLCWVKVLSLPGHHVHIYSDWSSPFQFRLYIDAEPELCVNLRRSDSQSKSIVSFCAGDITIGEWMHVAFTWSRENRVGKLYMYINGTKTGERAGSPGNLDLNPTNHTVFDIGLKRERMDKSTLHGYLRDLMVIDRAITEEELKSIFDCSKLIRRN</sequence>
<evidence type="ECO:0008006" key="3">
    <source>
        <dbReference type="Google" id="ProtNLM"/>
    </source>
</evidence>
<proteinExistence type="predicted"/>
<feature type="non-terminal residue" evidence="1">
    <location>
        <position position="209"/>
    </location>
</feature>
<comment type="caution">
    <text evidence="1">The sequence shown here is derived from an EMBL/GenBank/DDBJ whole genome shotgun (WGS) entry which is preliminary data.</text>
</comment>
<keyword evidence="2" id="KW-1185">Reference proteome</keyword>
<organism evidence="1 2">
    <name type="scientific">Desmophyllum pertusum</name>
    <dbReference type="NCBI Taxonomy" id="174260"/>
    <lineage>
        <taxon>Eukaryota</taxon>
        <taxon>Metazoa</taxon>
        <taxon>Cnidaria</taxon>
        <taxon>Anthozoa</taxon>
        <taxon>Hexacorallia</taxon>
        <taxon>Scleractinia</taxon>
        <taxon>Caryophylliina</taxon>
        <taxon>Caryophylliidae</taxon>
        <taxon>Desmophyllum</taxon>
    </lineage>
</organism>
<dbReference type="EMBL" id="MU827437">
    <property type="protein sequence ID" value="KAJ7349506.1"/>
    <property type="molecule type" value="Genomic_DNA"/>
</dbReference>
<dbReference type="InterPro" id="IPR013320">
    <property type="entry name" value="ConA-like_dom_sf"/>
</dbReference>
<dbReference type="Proteomes" id="UP001163046">
    <property type="component" value="Unassembled WGS sequence"/>
</dbReference>
<protein>
    <recommendedName>
        <fullName evidence="3">LamG-like jellyroll fold domain-containing protein</fullName>
    </recommendedName>
</protein>
<reference evidence="1" key="1">
    <citation type="submission" date="2023-01" db="EMBL/GenBank/DDBJ databases">
        <title>Genome assembly of the deep-sea coral Lophelia pertusa.</title>
        <authorList>
            <person name="Herrera S."/>
            <person name="Cordes E."/>
        </authorList>
    </citation>
    <scope>NUCLEOTIDE SEQUENCE</scope>
    <source>
        <strain evidence="1">USNM1676648</strain>
        <tissue evidence="1">Polyp</tissue>
    </source>
</reference>
<dbReference type="Gene3D" id="2.60.120.200">
    <property type="match status" value="1"/>
</dbReference>
<dbReference type="OrthoDB" id="5987410at2759"/>
<gene>
    <name evidence="1" type="ORF">OS493_038946</name>
</gene>
<dbReference type="AlphaFoldDB" id="A0A9W9YKH0"/>